<accession>A0AAD6L4N6</accession>
<reference evidence="2 3" key="1">
    <citation type="journal article" date="2023" name="Int. J. Mol. Sci.">
        <title>De Novo Assembly and Annotation of 11 Diverse Shrub Willow (Salix) Genomes Reveals Novel Gene Organization in Sex-Linked Regions.</title>
        <authorList>
            <person name="Hyden B."/>
            <person name="Feng K."/>
            <person name="Yates T.B."/>
            <person name="Jawdy S."/>
            <person name="Cereghino C."/>
            <person name="Smart L.B."/>
            <person name="Muchero W."/>
        </authorList>
    </citation>
    <scope>NUCLEOTIDE SEQUENCE [LARGE SCALE GENOMIC DNA]</scope>
    <source>
        <tissue evidence="2">Shoot tip</tissue>
    </source>
</reference>
<keyword evidence="3" id="KW-1185">Reference proteome</keyword>
<organism evidence="2 3">
    <name type="scientific">Salix udensis</name>
    <dbReference type="NCBI Taxonomy" id="889485"/>
    <lineage>
        <taxon>Eukaryota</taxon>
        <taxon>Viridiplantae</taxon>
        <taxon>Streptophyta</taxon>
        <taxon>Embryophyta</taxon>
        <taxon>Tracheophyta</taxon>
        <taxon>Spermatophyta</taxon>
        <taxon>Magnoliopsida</taxon>
        <taxon>eudicotyledons</taxon>
        <taxon>Gunneridae</taxon>
        <taxon>Pentapetalae</taxon>
        <taxon>rosids</taxon>
        <taxon>fabids</taxon>
        <taxon>Malpighiales</taxon>
        <taxon>Salicaceae</taxon>
        <taxon>Saliceae</taxon>
        <taxon>Salix</taxon>
    </lineage>
</organism>
<feature type="region of interest" description="Disordered" evidence="1">
    <location>
        <begin position="146"/>
        <end position="184"/>
    </location>
</feature>
<sequence length="209" mass="22964">MTHLLIVEASSSHGKASNCSNNKDPKQEFANLDDDGDSRKSAMKTLKSDVIGLDSKGKISNLTCSRTKQRKRGNETQKTAHENPDLRGKNLQEFANLDDDGDSCKSAMKTLKSYVIGLDSKATPQVLAQVSFAEFQGKISNLTCSRTKQRKRGNETQKTAHENPDLRGKNLQEFANLDDDGDSRKSAMKTLKSYVIGLDSKATPQVLAQ</sequence>
<comment type="caution">
    <text evidence="2">The sequence shown here is derived from an EMBL/GenBank/DDBJ whole genome shotgun (WGS) entry which is preliminary data.</text>
</comment>
<feature type="region of interest" description="Disordered" evidence="1">
    <location>
        <begin position="61"/>
        <end position="85"/>
    </location>
</feature>
<dbReference type="EMBL" id="JAPFFJ010000001">
    <property type="protein sequence ID" value="KAJ6435218.1"/>
    <property type="molecule type" value="Genomic_DNA"/>
</dbReference>
<proteinExistence type="predicted"/>
<dbReference type="Proteomes" id="UP001162972">
    <property type="component" value="Chromosome 18"/>
</dbReference>
<protein>
    <submittedName>
        <fullName evidence="2">Uncharacterized protein</fullName>
    </submittedName>
</protein>
<evidence type="ECO:0000313" key="2">
    <source>
        <dbReference type="EMBL" id="KAJ6435218.1"/>
    </source>
</evidence>
<feature type="non-terminal residue" evidence="2">
    <location>
        <position position="1"/>
    </location>
</feature>
<dbReference type="AlphaFoldDB" id="A0AAD6L4N6"/>
<name>A0AAD6L4N6_9ROSI</name>
<feature type="region of interest" description="Disordered" evidence="1">
    <location>
        <begin position="1"/>
        <end position="41"/>
    </location>
</feature>
<evidence type="ECO:0000313" key="3">
    <source>
        <dbReference type="Proteomes" id="UP001162972"/>
    </source>
</evidence>
<feature type="compositionally biased region" description="Polar residues" evidence="1">
    <location>
        <begin position="9"/>
        <end position="22"/>
    </location>
</feature>
<gene>
    <name evidence="2" type="ORF">OIU84_000426</name>
</gene>
<feature type="compositionally biased region" description="Basic and acidic residues" evidence="1">
    <location>
        <begin position="72"/>
        <end position="85"/>
    </location>
</feature>
<evidence type="ECO:0000256" key="1">
    <source>
        <dbReference type="SAM" id="MobiDB-lite"/>
    </source>
</evidence>
<feature type="compositionally biased region" description="Basic and acidic residues" evidence="1">
    <location>
        <begin position="152"/>
        <end position="170"/>
    </location>
</feature>